<dbReference type="Gene3D" id="2.40.110.10">
    <property type="entry name" value="Butyryl-CoA Dehydrogenase, subunit A, domain 2"/>
    <property type="match status" value="1"/>
</dbReference>
<reference evidence="1 2" key="1">
    <citation type="journal article" date="2014" name="Genome Announc.">
        <title>Draft Genome Sequence of Streptomyces roseochromogenes subsp. oscitans DS 12.976, Producer of the Aminocoumarin Antibiotic Clorobiocin.</title>
        <authorList>
            <person name="Ruckert C."/>
            <person name="Kalinowski J."/>
            <person name="Heide L."/>
            <person name="Apel A.K."/>
        </authorList>
    </citation>
    <scope>NUCLEOTIDE SEQUENCE [LARGE SCALE GENOMIC DNA]</scope>
    <source>
        <strain evidence="1 2">DS 12.976</strain>
    </source>
</reference>
<proteinExistence type="predicted"/>
<dbReference type="AlphaFoldDB" id="V6JZV7"/>
<gene>
    <name evidence="1" type="ORF">M878_29140</name>
</gene>
<dbReference type="EMBL" id="AWQX01000249">
    <property type="protein sequence ID" value="EST25412.1"/>
    <property type="molecule type" value="Genomic_DNA"/>
</dbReference>
<dbReference type="GO" id="GO:0016627">
    <property type="term" value="F:oxidoreductase activity, acting on the CH-CH group of donors"/>
    <property type="evidence" value="ECO:0007669"/>
    <property type="project" value="InterPro"/>
</dbReference>
<evidence type="ECO:0000313" key="1">
    <source>
        <dbReference type="EMBL" id="EST25412.1"/>
    </source>
</evidence>
<keyword evidence="2" id="KW-1185">Reference proteome</keyword>
<dbReference type="STRING" id="1352936.M878_29140"/>
<evidence type="ECO:0008006" key="3">
    <source>
        <dbReference type="Google" id="ProtNLM"/>
    </source>
</evidence>
<dbReference type="PATRIC" id="fig|1352936.5.peg.6078"/>
<dbReference type="InterPro" id="IPR046373">
    <property type="entry name" value="Acyl-CoA_Oxase/DH_mid-dom_sf"/>
</dbReference>
<comment type="caution">
    <text evidence="1">The sequence shown here is derived from an EMBL/GenBank/DDBJ whole genome shotgun (WGS) entry which is preliminary data.</text>
</comment>
<organism evidence="1 2">
    <name type="scientific">Streptomyces roseochromogenus subsp. oscitans DS 12.976</name>
    <dbReference type="NCBI Taxonomy" id="1352936"/>
    <lineage>
        <taxon>Bacteria</taxon>
        <taxon>Bacillati</taxon>
        <taxon>Actinomycetota</taxon>
        <taxon>Actinomycetes</taxon>
        <taxon>Kitasatosporales</taxon>
        <taxon>Streptomycetaceae</taxon>
        <taxon>Streptomyces</taxon>
    </lineage>
</organism>
<protein>
    <recommendedName>
        <fullName evidence="3">Acyl-CoA dehydrogenase</fullName>
    </recommendedName>
</protein>
<accession>V6JZV7</accession>
<name>V6JZV7_STRRC</name>
<dbReference type="HOGENOM" id="CLU_3277490_0_0_11"/>
<dbReference type="Proteomes" id="UP000017984">
    <property type="component" value="Chromosome"/>
</dbReference>
<dbReference type="Gene3D" id="1.20.140.10">
    <property type="entry name" value="Butyryl-CoA Dehydrogenase, subunit A, domain 3"/>
    <property type="match status" value="1"/>
</dbReference>
<sequence>MPFDVRVPAANLLGEEGRGYARFLRIRDEGRIAIAALETGL</sequence>
<evidence type="ECO:0000313" key="2">
    <source>
        <dbReference type="Proteomes" id="UP000017984"/>
    </source>
</evidence>